<dbReference type="RefSeq" id="WP_345010046.1">
    <property type="nucleotide sequence ID" value="NZ_BAABFC010000003.1"/>
</dbReference>
<protein>
    <submittedName>
        <fullName evidence="1">MmcQ/YjbR family DNA-binding protein</fullName>
    </submittedName>
</protein>
<sequence length="126" mass="14328">MSPNLDALRHRLLSLPASQETYPFGPEVMVFKVADKMFALLAWQENPLRLSVKAEPQQVLWWQQCYPQIGPGYHLNKRHWLTAQLDEALPWETICRLMGDSYALVVAGLPKGRRQALQAASRPDGC</sequence>
<proteinExistence type="predicted"/>
<dbReference type="PANTHER" id="PTHR35145">
    <property type="entry name" value="CYTOPLASMIC PROTEIN-RELATED"/>
    <property type="match status" value="1"/>
</dbReference>
<dbReference type="Pfam" id="PF04237">
    <property type="entry name" value="YjbR"/>
    <property type="match status" value="1"/>
</dbReference>
<gene>
    <name evidence="1" type="ORF">GCM10023095_06700</name>
</gene>
<dbReference type="PANTHER" id="PTHR35145:SF1">
    <property type="entry name" value="CYTOPLASMIC PROTEIN"/>
    <property type="match status" value="1"/>
</dbReference>
<keyword evidence="2" id="KW-1185">Reference proteome</keyword>
<comment type="caution">
    <text evidence="1">The sequence shown here is derived from an EMBL/GenBank/DDBJ whole genome shotgun (WGS) entry which is preliminary data.</text>
</comment>
<organism evidence="1 2">
    <name type="scientific">Pseudaeromonas paramecii</name>
    <dbReference type="NCBI Taxonomy" id="2138166"/>
    <lineage>
        <taxon>Bacteria</taxon>
        <taxon>Pseudomonadati</taxon>
        <taxon>Pseudomonadota</taxon>
        <taxon>Gammaproteobacteria</taxon>
        <taxon>Aeromonadales</taxon>
        <taxon>Aeromonadaceae</taxon>
        <taxon>Pseudaeromonas</taxon>
    </lineage>
</organism>
<name>A0ABP8Q1F2_9GAMM</name>
<reference evidence="2" key="1">
    <citation type="journal article" date="2019" name="Int. J. Syst. Evol. Microbiol.">
        <title>The Global Catalogue of Microorganisms (GCM) 10K type strain sequencing project: providing services to taxonomists for standard genome sequencing and annotation.</title>
        <authorList>
            <consortium name="The Broad Institute Genomics Platform"/>
            <consortium name="The Broad Institute Genome Sequencing Center for Infectious Disease"/>
            <person name="Wu L."/>
            <person name="Ma J."/>
        </authorList>
    </citation>
    <scope>NUCLEOTIDE SEQUENCE [LARGE SCALE GENOMIC DNA]</scope>
    <source>
        <strain evidence="2">JCM 32226</strain>
    </source>
</reference>
<evidence type="ECO:0000313" key="1">
    <source>
        <dbReference type="EMBL" id="GAA4494679.1"/>
    </source>
</evidence>
<dbReference type="InterPro" id="IPR038056">
    <property type="entry name" value="YjbR-like_sf"/>
</dbReference>
<evidence type="ECO:0000313" key="2">
    <source>
        <dbReference type="Proteomes" id="UP001501321"/>
    </source>
</evidence>
<dbReference type="InterPro" id="IPR058532">
    <property type="entry name" value="YjbR/MT2646/Rv2570-like"/>
</dbReference>
<dbReference type="SUPFAM" id="SSF142906">
    <property type="entry name" value="YjbR-like"/>
    <property type="match status" value="1"/>
</dbReference>
<dbReference type="Gene3D" id="3.90.1150.30">
    <property type="match status" value="1"/>
</dbReference>
<keyword evidence="1" id="KW-0238">DNA-binding</keyword>
<dbReference type="InterPro" id="IPR007351">
    <property type="entry name" value="YjbR"/>
</dbReference>
<dbReference type="GO" id="GO:0003677">
    <property type="term" value="F:DNA binding"/>
    <property type="evidence" value="ECO:0007669"/>
    <property type="project" value="UniProtKB-KW"/>
</dbReference>
<accession>A0ABP8Q1F2</accession>
<dbReference type="EMBL" id="BAABFC010000003">
    <property type="protein sequence ID" value="GAA4494679.1"/>
    <property type="molecule type" value="Genomic_DNA"/>
</dbReference>
<dbReference type="Proteomes" id="UP001501321">
    <property type="component" value="Unassembled WGS sequence"/>
</dbReference>